<dbReference type="SUPFAM" id="SSF81324">
    <property type="entry name" value="Voltage-gated potassium channels"/>
    <property type="match status" value="4"/>
</dbReference>
<evidence type="ECO:0000256" key="5">
    <source>
        <dbReference type="ARBA" id="ARBA00022692"/>
    </source>
</evidence>
<dbReference type="Gene3D" id="1.20.120.350">
    <property type="entry name" value="Voltage-gated potassium channels. Chain C"/>
    <property type="match status" value="4"/>
</dbReference>
<feature type="transmembrane region" description="Helical" evidence="15">
    <location>
        <begin position="1303"/>
        <end position="1325"/>
    </location>
</feature>
<feature type="transmembrane region" description="Helical" evidence="15">
    <location>
        <begin position="309"/>
        <end position="336"/>
    </location>
</feature>
<feature type="non-terminal residue" evidence="17">
    <location>
        <position position="1519"/>
    </location>
</feature>
<evidence type="ECO:0000256" key="1">
    <source>
        <dbReference type="ARBA" id="ARBA00004141"/>
    </source>
</evidence>
<feature type="transmembrane region" description="Helical" evidence="15">
    <location>
        <begin position="1189"/>
        <end position="1208"/>
    </location>
</feature>
<keyword evidence="2" id="KW-0813">Transport</keyword>
<evidence type="ECO:0000256" key="2">
    <source>
        <dbReference type="ARBA" id="ARBA00022448"/>
    </source>
</evidence>
<feature type="transmembrane region" description="Helical" evidence="15">
    <location>
        <begin position="72"/>
        <end position="91"/>
    </location>
</feature>
<dbReference type="OrthoDB" id="416585at2759"/>
<feature type="transmembrane region" description="Helical" evidence="15">
    <location>
        <begin position="447"/>
        <end position="466"/>
    </location>
</feature>
<comment type="caution">
    <text evidence="17">The sequence shown here is derived from an EMBL/GenBank/DDBJ whole genome shotgun (WGS) entry which is preliminary data.</text>
</comment>
<feature type="transmembrane region" description="Helical" evidence="15">
    <location>
        <begin position="190"/>
        <end position="215"/>
    </location>
</feature>
<keyword evidence="5 15" id="KW-0812">Transmembrane</keyword>
<feature type="transmembrane region" description="Helical" evidence="15">
    <location>
        <begin position="1425"/>
        <end position="1454"/>
    </location>
</feature>
<keyword evidence="6" id="KW-0677">Repeat</keyword>
<dbReference type="Gene3D" id="1.10.287.70">
    <property type="match status" value="4"/>
</dbReference>
<feature type="transmembrane region" description="Helical" evidence="15">
    <location>
        <begin position="1036"/>
        <end position="1059"/>
    </location>
</feature>
<dbReference type="InterPro" id="IPR027359">
    <property type="entry name" value="Volt_channel_dom_sf"/>
</dbReference>
<dbReference type="GO" id="GO:0008331">
    <property type="term" value="F:high voltage-gated calcium channel activity"/>
    <property type="evidence" value="ECO:0007669"/>
    <property type="project" value="TreeGrafter"/>
</dbReference>
<evidence type="ECO:0000256" key="9">
    <source>
        <dbReference type="ARBA" id="ARBA00022989"/>
    </source>
</evidence>
<evidence type="ECO:0000259" key="16">
    <source>
        <dbReference type="Pfam" id="PF00520"/>
    </source>
</evidence>
<dbReference type="PANTHER" id="PTHR45628">
    <property type="entry name" value="VOLTAGE-DEPENDENT CALCIUM CHANNEL TYPE A SUBUNIT ALPHA-1"/>
    <property type="match status" value="1"/>
</dbReference>
<feature type="transmembrane region" description="Helical" evidence="15">
    <location>
        <begin position="144"/>
        <end position="169"/>
    </location>
</feature>
<keyword evidence="12" id="KW-0325">Glycoprotein</keyword>
<accession>A0A250XLF5</accession>
<dbReference type="GO" id="GO:0005891">
    <property type="term" value="C:voltage-gated calcium channel complex"/>
    <property type="evidence" value="ECO:0007669"/>
    <property type="project" value="TreeGrafter"/>
</dbReference>
<keyword evidence="10" id="KW-0406">Ion transport</keyword>
<feature type="domain" description="Ion transport" evidence="16">
    <location>
        <begin position="71"/>
        <end position="345"/>
    </location>
</feature>
<evidence type="ECO:0000256" key="8">
    <source>
        <dbReference type="ARBA" id="ARBA00022882"/>
    </source>
</evidence>
<feature type="domain" description="Ion transport" evidence="16">
    <location>
        <begin position="1311"/>
        <end position="1501"/>
    </location>
</feature>
<feature type="transmembrane region" description="Helical" evidence="15">
    <location>
        <begin position="694"/>
        <end position="717"/>
    </location>
</feature>
<feature type="domain" description="Ion transport" evidence="16">
    <location>
        <begin position="960"/>
        <end position="1264"/>
    </location>
</feature>
<name>A0A250XLF5_9CHLO</name>
<feature type="transmembrane region" description="Helical" evidence="15">
    <location>
        <begin position="111"/>
        <end position="132"/>
    </location>
</feature>
<evidence type="ECO:0000256" key="15">
    <source>
        <dbReference type="SAM" id="Phobius"/>
    </source>
</evidence>
<evidence type="ECO:0000256" key="13">
    <source>
        <dbReference type="ARBA" id="ARBA00023303"/>
    </source>
</evidence>
<evidence type="ECO:0000313" key="18">
    <source>
        <dbReference type="Proteomes" id="UP000232323"/>
    </source>
</evidence>
<keyword evidence="4" id="KW-0107">Calcium channel</keyword>
<evidence type="ECO:0000313" key="17">
    <source>
        <dbReference type="EMBL" id="GAX83897.1"/>
    </source>
</evidence>
<keyword evidence="7" id="KW-0106">Calcium</keyword>
<feature type="transmembrane region" description="Helical" evidence="15">
    <location>
        <begin position="993"/>
        <end position="1015"/>
    </location>
</feature>
<evidence type="ECO:0000256" key="12">
    <source>
        <dbReference type="ARBA" id="ARBA00023180"/>
    </source>
</evidence>
<comment type="subcellular location">
    <subcellularLocation>
        <location evidence="1">Membrane</location>
        <topology evidence="1">Multi-pass membrane protein</topology>
    </subcellularLocation>
</comment>
<dbReference type="GO" id="GO:0098703">
    <property type="term" value="P:calcium ion import across plasma membrane"/>
    <property type="evidence" value="ECO:0007669"/>
    <property type="project" value="TreeGrafter"/>
</dbReference>
<gene>
    <name evidence="17" type="ORF">CEUSTIGMA_g11321.t1</name>
</gene>
<evidence type="ECO:0000256" key="3">
    <source>
        <dbReference type="ARBA" id="ARBA00022568"/>
    </source>
</evidence>
<evidence type="ECO:0000256" key="7">
    <source>
        <dbReference type="ARBA" id="ARBA00022837"/>
    </source>
</evidence>
<feature type="domain" description="Ion transport" evidence="16">
    <location>
        <begin position="414"/>
        <end position="723"/>
    </location>
</feature>
<evidence type="ECO:0000256" key="11">
    <source>
        <dbReference type="ARBA" id="ARBA00023136"/>
    </source>
</evidence>
<dbReference type="EMBL" id="BEGY01000110">
    <property type="protein sequence ID" value="GAX83897.1"/>
    <property type="molecule type" value="Genomic_DNA"/>
</dbReference>
<feature type="transmembrane region" description="Helical" evidence="15">
    <location>
        <begin position="417"/>
        <end position="435"/>
    </location>
</feature>
<feature type="transmembrane region" description="Helical" evidence="15">
    <location>
        <begin position="1228"/>
        <end position="1254"/>
    </location>
</feature>
<keyword evidence="18" id="KW-1185">Reference proteome</keyword>
<keyword evidence="8" id="KW-0851">Voltage-gated channel</keyword>
<dbReference type="STRING" id="1157962.A0A250XLF5"/>
<evidence type="ECO:0000256" key="4">
    <source>
        <dbReference type="ARBA" id="ARBA00022673"/>
    </source>
</evidence>
<dbReference type="PANTHER" id="PTHR45628:SF7">
    <property type="entry name" value="VOLTAGE-DEPENDENT CALCIUM CHANNEL TYPE A SUBUNIT ALPHA-1"/>
    <property type="match status" value="1"/>
</dbReference>
<keyword evidence="13" id="KW-0407">Ion channel</keyword>
<dbReference type="InterPro" id="IPR050599">
    <property type="entry name" value="VDCC_alpha-1_subunit"/>
</dbReference>
<protein>
    <recommendedName>
        <fullName evidence="16">Ion transport domain-containing protein</fullName>
    </recommendedName>
</protein>
<keyword evidence="9 15" id="KW-1133">Transmembrane helix</keyword>
<reference evidence="17 18" key="1">
    <citation type="submission" date="2017-08" db="EMBL/GenBank/DDBJ databases">
        <title>Acidophilic green algal genome provides insights into adaptation to an acidic environment.</title>
        <authorList>
            <person name="Hirooka S."/>
            <person name="Hirose Y."/>
            <person name="Kanesaki Y."/>
            <person name="Higuchi S."/>
            <person name="Fujiwara T."/>
            <person name="Onuma R."/>
            <person name="Era A."/>
            <person name="Ohbayashi R."/>
            <person name="Uzuka A."/>
            <person name="Nozaki H."/>
            <person name="Yoshikawa H."/>
            <person name="Miyagishima S.Y."/>
        </authorList>
    </citation>
    <scope>NUCLEOTIDE SEQUENCE [LARGE SCALE GENOMIC DNA]</scope>
    <source>
        <strain evidence="17 18">NIES-2499</strain>
    </source>
</reference>
<feature type="transmembrane region" description="Helical" evidence="15">
    <location>
        <begin position="1379"/>
        <end position="1405"/>
    </location>
</feature>
<feature type="transmembrane region" description="Helical" evidence="15">
    <location>
        <begin position="533"/>
        <end position="554"/>
    </location>
</feature>
<feature type="compositionally biased region" description="Acidic residues" evidence="14">
    <location>
        <begin position="376"/>
        <end position="387"/>
    </location>
</feature>
<dbReference type="Proteomes" id="UP000232323">
    <property type="component" value="Unassembled WGS sequence"/>
</dbReference>
<evidence type="ECO:0000256" key="14">
    <source>
        <dbReference type="SAM" id="MobiDB-lite"/>
    </source>
</evidence>
<evidence type="ECO:0000256" key="6">
    <source>
        <dbReference type="ARBA" id="ARBA00022737"/>
    </source>
</evidence>
<keyword evidence="3" id="KW-0109">Calcium transport</keyword>
<dbReference type="FunFam" id="1.20.120.350:FF:000095">
    <property type="entry name" value="Voltage-gated Ca2+ channel, alpha subunit"/>
    <property type="match status" value="1"/>
</dbReference>
<feature type="transmembrane region" description="Helical" evidence="15">
    <location>
        <begin position="952"/>
        <end position="973"/>
    </location>
</feature>
<keyword evidence="11 15" id="KW-0472">Membrane</keyword>
<feature type="transmembrane region" description="Helical" evidence="15">
    <location>
        <begin position="1098"/>
        <end position="1122"/>
    </location>
</feature>
<dbReference type="Pfam" id="PF00520">
    <property type="entry name" value="Ion_trans"/>
    <property type="match status" value="4"/>
</dbReference>
<proteinExistence type="predicted"/>
<feature type="region of interest" description="Disordered" evidence="14">
    <location>
        <begin position="367"/>
        <end position="388"/>
    </location>
</feature>
<dbReference type="InterPro" id="IPR005821">
    <property type="entry name" value="Ion_trans_dom"/>
</dbReference>
<organism evidence="17 18">
    <name type="scientific">Chlamydomonas eustigma</name>
    <dbReference type="NCBI Taxonomy" id="1157962"/>
    <lineage>
        <taxon>Eukaryota</taxon>
        <taxon>Viridiplantae</taxon>
        <taxon>Chlorophyta</taxon>
        <taxon>core chlorophytes</taxon>
        <taxon>Chlorophyceae</taxon>
        <taxon>CS clade</taxon>
        <taxon>Chlamydomonadales</taxon>
        <taxon>Chlamydomonadaceae</taxon>
        <taxon>Chlamydomonas</taxon>
    </lineage>
</organism>
<evidence type="ECO:0000256" key="10">
    <source>
        <dbReference type="ARBA" id="ARBA00023065"/>
    </source>
</evidence>
<feature type="transmembrane region" description="Helical" evidence="15">
    <location>
        <begin position="1337"/>
        <end position="1359"/>
    </location>
</feature>
<sequence>MNTYVPKRPLAATPKLSLRKRLEPLFYWLEDASSFYPWEEVSSFELAVTSLFILKRDNIIRKPLIRLVRWKLFDQIMLLVIVANCVTLAMASNKPGFDQSTWGMALARSNYVFIGIFMAEAAIKITALGFVFEEYTYLRNGWNILDFIVVVMGILELTSFGNFTFVRCFRVLRPLRAITKIESLKIIVEAFIHSVPMLMDVLILVGFFFAVFGIACVELFKGQYSNRCGSPVFNYSFLEFSSGAETIQNISYVVSSNNANQLCRGPTPSDIGGYRNYDNILIGWVQIFQHMSAQDWSYIMYSSQATLSWWTWMLHVSMVIIGAYLIANLILAVIVLHFTKNYSEAKVEASMNSLASRMSSKLQRKMSMNSSGSPLEFEEGDEMEPAEDPSTWGFMRRVWERVRDACYITERSKGFQYTTIVMIVSNALILALVWYDMPATVATVTQNINFFFTMFFVVEMFVKLMAMGPRKYASDNFNLFDALVTMLGVVDMTLTLDPNVSSQGSLSVFRAFRLLRVLRLARSWKSLNRIIKVLIHSLASVGWLTVLLFLYLFITGLLGMTFFSYKLDSCPLVTGSVQLCPPGMTWRDCPSHFDCYIACDESLALQWYQVPGSPYGNQAYCEVFPRELSMNYTDPAVNGTVQYLAQVGKAVTFMPNFDNIYQAMISTFIMLTNDNWDSNMKTVMVLYGSPWLPAFYTLIVMIIGQYTVLNLFLAILLSNLNELVPEPSGGATLPATSADLRATSDGGILDRVTTKETSLWLPPEMQQKMIANELHKKSLVDLNVTGKMDHDSASTYEHSLGPLPWQEQGSKQYREQQDSFHPVLRGEAEGGWSLRKTNAIVPQPKALLLPIPPLEEGGDSSPFTGIVKGLKVPIQGMPLGNKVTPFSAPGAGSLTKKSQPSGMSRALSRSSINALKQASTHLGDSPNSSGPYDTLEGRSLFLLSSTNKIRIFLAKVVWNPNFEFTMLFLILLSSLELCFDDASVVPGTSKATVFYAMDIFFTVAFGIEALMKILVQGLLFNGIHSYLRQPWNILDLFIVLIGILVLALQSVTNPSYIIWLRAFRAFRALRPLRIATKFDGIRVVVAAMVKSIPAVSEVFLVAALFYYIFAVLGVNLMCGLFLGCYSSGNLLDPYYLVPPDQNINRSWCEAGMQNISTSYYHNYLNITVPEWSVQTDWGANGVLSRFDNAIMSLWVVFWMTSMENWSPIMIQAMDVTTLDEQPLYNNNIFMALYFVVYIVLGVFLTLNMVIGVAINTFNRLKEEQGSMFLTESQQEWLTIQRMMASVQLKKTFPKPKNRFRMSMYRFVITESFDRFIMAIIFMNIFTMFLSRTDESDAWVFALNIVNAVFTGIFVIEMVLKWIAIGFKEYFMDGWCQFDFMVVVVCSVGVIVDFASTANISIIPLLRVLRVLRIFKLIPKARGLKLMITALLWSVPALLNVASVLLLFMYIFAIIGMNIFQNLKWQQNIDHDANFDSFPTAMLLLFRIQSGENWNYLMVDSMVLQSCIQISENINIKYPG</sequence>
<dbReference type="FunFam" id="1.20.120.350:FF:000009">
    <property type="entry name" value="Voltage-dependent T-type calcium channel subunit alpha"/>
    <property type="match status" value="1"/>
</dbReference>